<dbReference type="PRINTS" id="PR00024">
    <property type="entry name" value="HOMEOBOX"/>
</dbReference>
<dbReference type="PANTHER" id="PTHR24340:SF37">
    <property type="entry name" value="HOMEOBOX PROTEIN SLOU"/>
    <property type="match status" value="1"/>
</dbReference>
<dbReference type="InterPro" id="IPR017970">
    <property type="entry name" value="Homeobox_CS"/>
</dbReference>
<feature type="compositionally biased region" description="Low complexity" evidence="7">
    <location>
        <begin position="513"/>
        <end position="529"/>
    </location>
</feature>
<dbReference type="SUPFAM" id="SSF46689">
    <property type="entry name" value="Homeodomain-like"/>
    <property type="match status" value="1"/>
</dbReference>
<dbReference type="OrthoDB" id="6159439at2759"/>
<evidence type="ECO:0000313" key="10">
    <source>
        <dbReference type="Proteomes" id="UP000095300"/>
    </source>
</evidence>
<dbReference type="CDD" id="cd00086">
    <property type="entry name" value="homeodomain"/>
    <property type="match status" value="1"/>
</dbReference>
<feature type="region of interest" description="Disordered" evidence="7">
    <location>
        <begin position="325"/>
        <end position="390"/>
    </location>
</feature>
<dbReference type="InterPro" id="IPR001356">
    <property type="entry name" value="HD"/>
</dbReference>
<feature type="compositionally biased region" description="Acidic residues" evidence="7">
    <location>
        <begin position="595"/>
        <end position="609"/>
    </location>
</feature>
<gene>
    <name evidence="9" type="primary">106090643</name>
</gene>
<proteinExistence type="predicted"/>
<reference evidence="9" key="1">
    <citation type="submission" date="2020-05" db="UniProtKB">
        <authorList>
            <consortium name="EnsemblMetazoa"/>
        </authorList>
    </citation>
    <scope>IDENTIFICATION</scope>
    <source>
        <strain evidence="9">USDA</strain>
    </source>
</reference>
<accession>A0A1I8Q8P9</accession>
<feature type="compositionally biased region" description="Acidic residues" evidence="7">
    <location>
        <begin position="475"/>
        <end position="489"/>
    </location>
</feature>
<protein>
    <recommendedName>
        <fullName evidence="8">Homeobox domain-containing protein</fullName>
    </recommendedName>
</protein>
<dbReference type="AlphaFoldDB" id="A0A1I8Q8P9"/>
<feature type="compositionally biased region" description="Low complexity" evidence="7">
    <location>
        <begin position="153"/>
        <end position="181"/>
    </location>
</feature>
<feature type="DNA-binding region" description="Homeobox" evidence="5">
    <location>
        <begin position="640"/>
        <end position="699"/>
    </location>
</feature>
<feature type="compositionally biased region" description="Polar residues" evidence="7">
    <location>
        <begin position="337"/>
        <end position="356"/>
    </location>
</feature>
<dbReference type="InterPro" id="IPR009057">
    <property type="entry name" value="Homeodomain-like_sf"/>
</dbReference>
<evidence type="ECO:0000256" key="7">
    <source>
        <dbReference type="SAM" id="MobiDB-lite"/>
    </source>
</evidence>
<feature type="region of interest" description="Disordered" evidence="7">
    <location>
        <begin position="283"/>
        <end position="313"/>
    </location>
</feature>
<feature type="compositionally biased region" description="Polar residues" evidence="7">
    <location>
        <begin position="140"/>
        <end position="152"/>
    </location>
</feature>
<dbReference type="Pfam" id="PF00046">
    <property type="entry name" value="Homeodomain"/>
    <property type="match status" value="1"/>
</dbReference>
<dbReference type="GO" id="GO:0005634">
    <property type="term" value="C:nucleus"/>
    <property type="evidence" value="ECO:0007669"/>
    <property type="project" value="UniProtKB-SubCell"/>
</dbReference>
<keyword evidence="4 5" id="KW-0539">Nucleus</keyword>
<evidence type="ECO:0000256" key="5">
    <source>
        <dbReference type="PROSITE-ProRule" id="PRU00108"/>
    </source>
</evidence>
<feature type="region of interest" description="Disordered" evidence="7">
    <location>
        <begin position="554"/>
        <end position="643"/>
    </location>
</feature>
<dbReference type="PANTHER" id="PTHR24340">
    <property type="entry name" value="HOMEOBOX PROTEIN NKX"/>
    <property type="match status" value="1"/>
</dbReference>
<feature type="compositionally biased region" description="Basic and acidic residues" evidence="7">
    <location>
        <begin position="574"/>
        <end position="588"/>
    </location>
</feature>
<dbReference type="GO" id="GO:0000981">
    <property type="term" value="F:DNA-binding transcription factor activity, RNA polymerase II-specific"/>
    <property type="evidence" value="ECO:0007669"/>
    <property type="project" value="InterPro"/>
</dbReference>
<feature type="compositionally biased region" description="Basic and acidic residues" evidence="7">
    <location>
        <begin position="610"/>
        <end position="628"/>
    </location>
</feature>
<feature type="compositionally biased region" description="Low complexity" evidence="7">
    <location>
        <begin position="357"/>
        <end position="390"/>
    </location>
</feature>
<dbReference type="SMART" id="SM00389">
    <property type="entry name" value="HOX"/>
    <property type="match status" value="1"/>
</dbReference>
<evidence type="ECO:0000256" key="6">
    <source>
        <dbReference type="RuleBase" id="RU000682"/>
    </source>
</evidence>
<comment type="subcellular location">
    <subcellularLocation>
        <location evidence="1 5 6">Nucleus</location>
    </subcellularLocation>
</comment>
<feature type="compositionally biased region" description="Low complexity" evidence="7">
    <location>
        <begin position="283"/>
        <end position="299"/>
    </location>
</feature>
<dbReference type="PROSITE" id="PS00027">
    <property type="entry name" value="HOMEOBOX_1"/>
    <property type="match status" value="1"/>
</dbReference>
<feature type="compositionally biased region" description="Polar residues" evidence="7">
    <location>
        <begin position="1"/>
        <end position="50"/>
    </location>
</feature>
<keyword evidence="2 5" id="KW-0238">DNA-binding</keyword>
<dbReference type="GO" id="GO:0000978">
    <property type="term" value="F:RNA polymerase II cis-regulatory region sequence-specific DNA binding"/>
    <property type="evidence" value="ECO:0007669"/>
    <property type="project" value="TreeGrafter"/>
</dbReference>
<sequence length="754" mass="81010">MVMLQSPTKPTTDTAPQTPVNGSQLSPNSQPDSPKSNTSPEASNKANAVNDSLMRAPSPNAGLASPTAKIPKFIITPQQNQQAVNNNNNNNSNNNHLSGIKTNEESLRYSMERLKQMTEQQRRSSTPTNEEQEGEALTARLNNNRRSQSPTGNATVNPNPQQQQQQQQPTHPPATAQQQQQLSFISATPQRKLLDLNSVRQLARPEPLQHPHAALLQQHPHLLQNPQFLAAAAHAHQHHHHHHGHGHGHQHPVFHPHLPTAAAVAATAFHLRAPPVLAPAATTTLSLPGHTHPSPAHSPLSPPNSPQHSTEPTAAHSITLIPTTNVTASSVPPPNAASHTNLPQMSNIPQMPPSSLQQQQQQQQQSHPASAAGHLSLSPSSSSTTISSVSAASSSHDMDLEKLKLVAQAQAAVVARSAASQAVNLNGGGPGIASRPDLSDYGFRIQLGGLAAAAAAAAATSRQIAAANYARSDTSEELNVDGNDEESNDEGSQGPPSVCPVDLTRSVPNGHVTSTTTSPTSTTSTPTTTSEKETNKRLAFSVENILDPTKFTGKMQQQHYANQRQWSCSGSSNYDRDEEMHDDEHSEDMSAQDLNDMDQDDMCDDGMSDIDDHASETDSKKGDGRSGDGKSNSSGGGSKPRRARTAFTYEQLVSLENKFKTTRYLSVCERLNLALSLSLTETQVKIWFQNRRTKWKKQNPGMDVNSPTIPPPTGSFGPGAYASSLLYSHTMPYSPYGPYFHPLGAAHHLSHSHS</sequence>
<dbReference type="KEGG" id="scac:106090643"/>
<evidence type="ECO:0000259" key="8">
    <source>
        <dbReference type="PROSITE" id="PS50071"/>
    </source>
</evidence>
<dbReference type="PROSITE" id="PS50071">
    <property type="entry name" value="HOMEOBOX_2"/>
    <property type="match status" value="1"/>
</dbReference>
<feature type="compositionally biased region" description="Basic residues" evidence="7">
    <location>
        <begin position="235"/>
        <end position="254"/>
    </location>
</feature>
<dbReference type="VEuPathDB" id="VectorBase:SCAU014894"/>
<evidence type="ECO:0000256" key="2">
    <source>
        <dbReference type="ARBA" id="ARBA00023125"/>
    </source>
</evidence>
<feature type="compositionally biased region" description="Polar residues" evidence="7">
    <location>
        <begin position="554"/>
        <end position="573"/>
    </location>
</feature>
<organism evidence="9 10">
    <name type="scientific">Stomoxys calcitrans</name>
    <name type="common">Stable fly</name>
    <name type="synonym">Conops calcitrans</name>
    <dbReference type="NCBI Taxonomy" id="35570"/>
    <lineage>
        <taxon>Eukaryota</taxon>
        <taxon>Metazoa</taxon>
        <taxon>Ecdysozoa</taxon>
        <taxon>Arthropoda</taxon>
        <taxon>Hexapoda</taxon>
        <taxon>Insecta</taxon>
        <taxon>Pterygota</taxon>
        <taxon>Neoptera</taxon>
        <taxon>Endopterygota</taxon>
        <taxon>Diptera</taxon>
        <taxon>Brachycera</taxon>
        <taxon>Muscomorpha</taxon>
        <taxon>Muscoidea</taxon>
        <taxon>Muscidae</taxon>
        <taxon>Stomoxys</taxon>
    </lineage>
</organism>
<dbReference type="Proteomes" id="UP000095300">
    <property type="component" value="Unassembled WGS sequence"/>
</dbReference>
<feature type="region of interest" description="Disordered" evidence="7">
    <location>
        <begin position="232"/>
        <end position="254"/>
    </location>
</feature>
<feature type="region of interest" description="Disordered" evidence="7">
    <location>
        <begin position="471"/>
        <end position="537"/>
    </location>
</feature>
<evidence type="ECO:0000256" key="4">
    <source>
        <dbReference type="ARBA" id="ARBA00023242"/>
    </source>
</evidence>
<keyword evidence="3 5" id="KW-0371">Homeobox</keyword>
<keyword evidence="10" id="KW-1185">Reference proteome</keyword>
<dbReference type="InterPro" id="IPR050394">
    <property type="entry name" value="Homeobox_NK-like"/>
</dbReference>
<feature type="region of interest" description="Disordered" evidence="7">
    <location>
        <begin position="116"/>
        <end position="182"/>
    </location>
</feature>
<dbReference type="Gene3D" id="1.10.10.60">
    <property type="entry name" value="Homeodomain-like"/>
    <property type="match status" value="1"/>
</dbReference>
<feature type="region of interest" description="Disordered" evidence="7">
    <location>
        <begin position="1"/>
        <end position="65"/>
    </location>
</feature>
<evidence type="ECO:0000256" key="3">
    <source>
        <dbReference type="ARBA" id="ARBA00023155"/>
    </source>
</evidence>
<evidence type="ECO:0000313" key="9">
    <source>
        <dbReference type="EnsemblMetazoa" id="SCAU014894-PA"/>
    </source>
</evidence>
<dbReference type="EnsemblMetazoa" id="SCAU014894-RA">
    <property type="protein sequence ID" value="SCAU014894-PA"/>
    <property type="gene ID" value="SCAU014894"/>
</dbReference>
<dbReference type="GO" id="GO:0030154">
    <property type="term" value="P:cell differentiation"/>
    <property type="evidence" value="ECO:0007669"/>
    <property type="project" value="TreeGrafter"/>
</dbReference>
<evidence type="ECO:0000256" key="1">
    <source>
        <dbReference type="ARBA" id="ARBA00004123"/>
    </source>
</evidence>
<dbReference type="InterPro" id="IPR020479">
    <property type="entry name" value="HD_metazoa"/>
</dbReference>
<name>A0A1I8Q8P9_STOCA</name>
<feature type="domain" description="Homeobox" evidence="8">
    <location>
        <begin position="638"/>
        <end position="698"/>
    </location>
</feature>